<dbReference type="PROSITE" id="PS51898">
    <property type="entry name" value="TYR_RECOMBINASE"/>
    <property type="match status" value="1"/>
</dbReference>
<dbReference type="InterPro" id="IPR044068">
    <property type="entry name" value="CB"/>
</dbReference>
<dbReference type="OrthoDB" id="9785687at2"/>
<dbReference type="InterPro" id="IPR013762">
    <property type="entry name" value="Integrase-like_cat_sf"/>
</dbReference>
<comment type="caution">
    <text evidence="7">The sequence shown here is derived from an EMBL/GenBank/DDBJ whole genome shotgun (WGS) entry which is preliminary data.</text>
</comment>
<sequence>MDNSTSNYWHMLKTDFMDYIKSGRNHPREYKNFSRSIDLLVNYAIENDHAEYTPELGMDFYESEKERGYHGMTTLDRRRKTIRHLNEHLYGNNFWQRKPRDLRVYQKRGVKLQCPEQFCKVFDLFLDSIRKEGLKEITVEQYRNACTKMILDFVEQGASEWNEIDAKILINSYLRSTNKYHFVPYAKRLFRFLVSTDIITTDYTGILPAPSKRRPTPSVYTEAEIQQLLSSVETFTPQGKRDYAIILIAVRLGLRASDIRLLCFENIDFQNATVEFTQLKTSVDHKLSLPEEVSKALKNYISSGREESQEPYLFLDGYGHPLGRYTITNIVSRHFVKSGINFGDRHHGPHSLRMTFASQLISESVPYEVVRTLLGHVNPESTRHYVEYSIEGLRTCALEIPLPSGLLEKYLSGEEV</sequence>
<proteinExistence type="inferred from homology"/>
<feature type="domain" description="Core-binding (CB)" evidence="6">
    <location>
        <begin position="116"/>
        <end position="194"/>
    </location>
</feature>
<dbReference type="STRING" id="994573.T472_0206250"/>
<reference evidence="7 8" key="1">
    <citation type="journal article" date="2014" name="Genome Announc.">
        <title>Genome Sequence of Youngiibacter fragilis, the Type Strain of the Genus Youngiibacter.</title>
        <authorList>
            <person name="Wawrik C.B."/>
            <person name="Callaghan A.V."/>
            <person name="Stamps B.W."/>
            <person name="Wawrik B."/>
        </authorList>
    </citation>
    <scope>NUCLEOTIDE SEQUENCE [LARGE SCALE GENOMIC DNA]</scope>
    <source>
        <strain evidence="7 8">232.1</strain>
    </source>
</reference>
<name>V7I6H1_9CLOT</name>
<protein>
    <submittedName>
        <fullName evidence="7">Integrase</fullName>
    </submittedName>
</protein>
<evidence type="ECO:0000259" key="6">
    <source>
        <dbReference type="PROSITE" id="PS51900"/>
    </source>
</evidence>
<dbReference type="InterPro" id="IPR011010">
    <property type="entry name" value="DNA_brk_join_enz"/>
</dbReference>
<dbReference type="AlphaFoldDB" id="V7I6H1"/>
<dbReference type="Proteomes" id="UP000017747">
    <property type="component" value="Unassembled WGS sequence"/>
</dbReference>
<dbReference type="PANTHER" id="PTHR30349:SF41">
    <property type="entry name" value="INTEGRASE_RECOMBINASE PROTEIN MJ0367-RELATED"/>
    <property type="match status" value="1"/>
</dbReference>
<dbReference type="eggNOG" id="COG4974">
    <property type="taxonomic scope" value="Bacteria"/>
</dbReference>
<dbReference type="InterPro" id="IPR002104">
    <property type="entry name" value="Integrase_catalytic"/>
</dbReference>
<evidence type="ECO:0000259" key="5">
    <source>
        <dbReference type="PROSITE" id="PS51898"/>
    </source>
</evidence>
<evidence type="ECO:0000313" key="7">
    <source>
        <dbReference type="EMBL" id="ETA81478.1"/>
    </source>
</evidence>
<dbReference type="GO" id="GO:0003677">
    <property type="term" value="F:DNA binding"/>
    <property type="evidence" value="ECO:0007669"/>
    <property type="project" value="UniProtKB-UniRule"/>
</dbReference>
<comment type="similarity">
    <text evidence="1">Belongs to the 'phage' integrase family.</text>
</comment>
<dbReference type="EMBL" id="AXUN02000105">
    <property type="protein sequence ID" value="ETA81478.1"/>
    <property type="molecule type" value="Genomic_DNA"/>
</dbReference>
<dbReference type="Pfam" id="PF00589">
    <property type="entry name" value="Phage_integrase"/>
    <property type="match status" value="1"/>
</dbReference>
<dbReference type="PROSITE" id="PS51900">
    <property type="entry name" value="CB"/>
    <property type="match status" value="1"/>
</dbReference>
<feature type="domain" description="Tyr recombinase" evidence="5">
    <location>
        <begin position="215"/>
        <end position="398"/>
    </location>
</feature>
<dbReference type="PATRIC" id="fig|994573.3.peg.1168"/>
<accession>V7I6H1</accession>
<dbReference type="SUPFAM" id="SSF56349">
    <property type="entry name" value="DNA breaking-rejoining enzymes"/>
    <property type="match status" value="1"/>
</dbReference>
<evidence type="ECO:0000256" key="2">
    <source>
        <dbReference type="ARBA" id="ARBA00023125"/>
    </source>
</evidence>
<dbReference type="GO" id="GO:0015074">
    <property type="term" value="P:DNA integration"/>
    <property type="evidence" value="ECO:0007669"/>
    <property type="project" value="InterPro"/>
</dbReference>
<keyword evidence="3" id="KW-0233">DNA recombination</keyword>
<dbReference type="InterPro" id="IPR050090">
    <property type="entry name" value="Tyrosine_recombinase_XerCD"/>
</dbReference>
<evidence type="ECO:0000313" key="8">
    <source>
        <dbReference type="Proteomes" id="UP000017747"/>
    </source>
</evidence>
<dbReference type="GO" id="GO:0006310">
    <property type="term" value="P:DNA recombination"/>
    <property type="evidence" value="ECO:0007669"/>
    <property type="project" value="UniProtKB-KW"/>
</dbReference>
<keyword evidence="2 4" id="KW-0238">DNA-binding</keyword>
<evidence type="ECO:0000256" key="3">
    <source>
        <dbReference type="ARBA" id="ARBA00023172"/>
    </source>
</evidence>
<dbReference type="RefSeq" id="WP_023387435.1">
    <property type="nucleotide sequence ID" value="NZ_AXUN02000105.1"/>
</dbReference>
<organism evidence="7 8">
    <name type="scientific">Youngiibacter fragilis 232.1</name>
    <dbReference type="NCBI Taxonomy" id="994573"/>
    <lineage>
        <taxon>Bacteria</taxon>
        <taxon>Bacillati</taxon>
        <taxon>Bacillota</taxon>
        <taxon>Clostridia</taxon>
        <taxon>Eubacteriales</taxon>
        <taxon>Clostridiaceae</taxon>
        <taxon>Youngiibacter</taxon>
    </lineage>
</organism>
<dbReference type="PANTHER" id="PTHR30349">
    <property type="entry name" value="PHAGE INTEGRASE-RELATED"/>
    <property type="match status" value="1"/>
</dbReference>
<evidence type="ECO:0000256" key="4">
    <source>
        <dbReference type="PROSITE-ProRule" id="PRU01248"/>
    </source>
</evidence>
<gene>
    <name evidence="7" type="ORF">T472_0206250</name>
</gene>
<evidence type="ECO:0000256" key="1">
    <source>
        <dbReference type="ARBA" id="ARBA00008857"/>
    </source>
</evidence>
<keyword evidence="8" id="KW-1185">Reference proteome</keyword>
<dbReference type="Gene3D" id="1.10.443.10">
    <property type="entry name" value="Intergrase catalytic core"/>
    <property type="match status" value="1"/>
</dbReference>